<keyword evidence="2" id="KW-0805">Transcription regulation</keyword>
<evidence type="ECO:0000259" key="5">
    <source>
        <dbReference type="PROSITE" id="PS50931"/>
    </source>
</evidence>
<proteinExistence type="inferred from homology"/>
<evidence type="ECO:0000256" key="1">
    <source>
        <dbReference type="ARBA" id="ARBA00009437"/>
    </source>
</evidence>
<dbReference type="GO" id="GO:0003677">
    <property type="term" value="F:DNA binding"/>
    <property type="evidence" value="ECO:0007669"/>
    <property type="project" value="UniProtKB-KW"/>
</dbReference>
<organism evidence="6 7">
    <name type="scientific">Phytohabitans flavus</name>
    <dbReference type="NCBI Taxonomy" id="1076124"/>
    <lineage>
        <taxon>Bacteria</taxon>
        <taxon>Bacillati</taxon>
        <taxon>Actinomycetota</taxon>
        <taxon>Actinomycetes</taxon>
        <taxon>Micromonosporales</taxon>
        <taxon>Micromonosporaceae</taxon>
    </lineage>
</organism>
<comment type="similarity">
    <text evidence="1">Belongs to the LysR transcriptional regulatory family.</text>
</comment>
<dbReference type="Pfam" id="PF00126">
    <property type="entry name" value="HTH_1"/>
    <property type="match status" value="1"/>
</dbReference>
<name>A0A6F8XUV8_9ACTN</name>
<evidence type="ECO:0000256" key="4">
    <source>
        <dbReference type="ARBA" id="ARBA00023163"/>
    </source>
</evidence>
<evidence type="ECO:0000313" key="6">
    <source>
        <dbReference type="EMBL" id="BCB77613.1"/>
    </source>
</evidence>
<keyword evidence="7" id="KW-1185">Reference proteome</keyword>
<dbReference type="SUPFAM" id="SSF53850">
    <property type="entry name" value="Periplasmic binding protein-like II"/>
    <property type="match status" value="1"/>
</dbReference>
<dbReference type="Pfam" id="PF03466">
    <property type="entry name" value="LysR_substrate"/>
    <property type="match status" value="1"/>
</dbReference>
<dbReference type="GO" id="GO:0032993">
    <property type="term" value="C:protein-DNA complex"/>
    <property type="evidence" value="ECO:0007669"/>
    <property type="project" value="TreeGrafter"/>
</dbReference>
<dbReference type="SUPFAM" id="SSF46785">
    <property type="entry name" value="Winged helix' DNA-binding domain"/>
    <property type="match status" value="1"/>
</dbReference>
<dbReference type="RefSeq" id="WP_173037343.1">
    <property type="nucleotide sequence ID" value="NZ_AP022870.1"/>
</dbReference>
<evidence type="ECO:0000256" key="2">
    <source>
        <dbReference type="ARBA" id="ARBA00023015"/>
    </source>
</evidence>
<evidence type="ECO:0000313" key="7">
    <source>
        <dbReference type="Proteomes" id="UP000502508"/>
    </source>
</evidence>
<dbReference type="InterPro" id="IPR000847">
    <property type="entry name" value="LysR_HTH_N"/>
</dbReference>
<dbReference type="Proteomes" id="UP000502508">
    <property type="component" value="Chromosome"/>
</dbReference>
<dbReference type="CDD" id="cd05466">
    <property type="entry name" value="PBP2_LTTR_substrate"/>
    <property type="match status" value="1"/>
</dbReference>
<dbReference type="Gene3D" id="1.10.10.10">
    <property type="entry name" value="Winged helix-like DNA-binding domain superfamily/Winged helix DNA-binding domain"/>
    <property type="match status" value="1"/>
</dbReference>
<dbReference type="InterPro" id="IPR005119">
    <property type="entry name" value="LysR_subst-bd"/>
</dbReference>
<dbReference type="AlphaFoldDB" id="A0A6F8XUV8"/>
<dbReference type="PRINTS" id="PR00039">
    <property type="entry name" value="HTHLYSR"/>
</dbReference>
<dbReference type="InterPro" id="IPR036390">
    <property type="entry name" value="WH_DNA-bd_sf"/>
</dbReference>
<dbReference type="Gene3D" id="3.40.190.10">
    <property type="entry name" value="Periplasmic binding protein-like II"/>
    <property type="match status" value="2"/>
</dbReference>
<protein>
    <submittedName>
        <fullName evidence="6">LysR family transcriptional regulator</fullName>
    </submittedName>
</protein>
<feature type="domain" description="HTH lysR-type" evidence="5">
    <location>
        <begin position="5"/>
        <end position="62"/>
    </location>
</feature>
<dbReference type="PANTHER" id="PTHR30346:SF29">
    <property type="entry name" value="LYSR SUBSTRATE-BINDING"/>
    <property type="match status" value="1"/>
</dbReference>
<dbReference type="PROSITE" id="PS50931">
    <property type="entry name" value="HTH_LYSR"/>
    <property type="match status" value="1"/>
</dbReference>
<keyword evidence="4" id="KW-0804">Transcription</keyword>
<sequence>MNGEVSSDALTAFAVFAEHLNFTRAAAELHISQPALHVKVAKLARTLDRPLYHRSGRRLVLTPDGEAVARFARDHDERLTRFLGELRATPPHQPVILAAGQGAYLYLLGPVIRDSLPARLRLVNGDRSQTLAAVRTGRAHIGVAVLDTLPDDLTTELLASYPQTAILPATHPLARRRRLRLRDLAGAALVVPPPQRPHRIALERALRAAGVEWSVAVEAEGWPLTLHFVSLGLGLAVVNGCVTPTAGLVSRPLADLPDIPYYAFHRPGALDDPRVADLLTRTRTHLASPRRHDQAGWRWL</sequence>
<dbReference type="GO" id="GO:0003700">
    <property type="term" value="F:DNA-binding transcription factor activity"/>
    <property type="evidence" value="ECO:0007669"/>
    <property type="project" value="InterPro"/>
</dbReference>
<evidence type="ECO:0000256" key="3">
    <source>
        <dbReference type="ARBA" id="ARBA00023125"/>
    </source>
</evidence>
<dbReference type="KEGG" id="pfla:Pflav_040230"/>
<reference evidence="6 7" key="2">
    <citation type="submission" date="2020-03" db="EMBL/GenBank/DDBJ databases">
        <authorList>
            <person name="Ichikawa N."/>
            <person name="Kimura A."/>
            <person name="Kitahashi Y."/>
            <person name="Uohara A."/>
        </authorList>
    </citation>
    <scope>NUCLEOTIDE SEQUENCE [LARGE SCALE GENOMIC DNA]</scope>
    <source>
        <strain evidence="6 7">NBRC 107702</strain>
    </source>
</reference>
<accession>A0A6F8XUV8</accession>
<gene>
    <name evidence="6" type="ORF">Pflav_040230</name>
</gene>
<dbReference type="EMBL" id="AP022870">
    <property type="protein sequence ID" value="BCB77613.1"/>
    <property type="molecule type" value="Genomic_DNA"/>
</dbReference>
<keyword evidence="3" id="KW-0238">DNA-binding</keyword>
<reference evidence="6 7" key="1">
    <citation type="submission" date="2020-03" db="EMBL/GenBank/DDBJ databases">
        <title>Whole genome shotgun sequence of Phytohabitans flavus NBRC 107702.</title>
        <authorList>
            <person name="Komaki H."/>
            <person name="Tamura T."/>
        </authorList>
    </citation>
    <scope>NUCLEOTIDE SEQUENCE [LARGE SCALE GENOMIC DNA]</scope>
    <source>
        <strain evidence="6 7">NBRC 107702</strain>
    </source>
</reference>
<dbReference type="PANTHER" id="PTHR30346">
    <property type="entry name" value="TRANSCRIPTIONAL DUAL REGULATOR HCAR-RELATED"/>
    <property type="match status" value="1"/>
</dbReference>
<dbReference type="InterPro" id="IPR036388">
    <property type="entry name" value="WH-like_DNA-bd_sf"/>
</dbReference>